<dbReference type="OrthoDB" id="10251412at2759"/>
<accession>A0A2A9PND7</accession>
<reference evidence="17 18" key="2">
    <citation type="journal article" date="2017" name="Sci. Rep.">
        <title>Ant-infecting Ophiocordyceps genomes reveal a high diversity of potential behavioral manipulation genes and a possible major role for enterotoxins.</title>
        <authorList>
            <person name="de Bekker C."/>
            <person name="Ohm R.A."/>
            <person name="Evans H.C."/>
            <person name="Brachmann A."/>
            <person name="Hughes D.P."/>
        </authorList>
    </citation>
    <scope>NUCLEOTIDE SEQUENCE [LARGE SCALE GENOMIC DNA]</scope>
    <source>
        <strain evidence="17 18">SC16a</strain>
    </source>
</reference>
<dbReference type="SMART" id="SM01024">
    <property type="entry name" value="BCS1_N"/>
    <property type="match status" value="1"/>
</dbReference>
<keyword evidence="10 14" id="KW-0472">Membrane</keyword>
<sequence length="636" mass="71089">MDSDPAGAPSPQFALLDYLLPGFSNFIAAANAYLGVDVGHYLPVIVVVLGLVVAWGHVRDSLWALVEDYLMSSVRIRTDDEIYNYVMLWLSKQRFARSSRHFLANTDINSRHSYMYRYADSDDETDSGDEDDNEDATSGGGDRSKALRYTPAFGTHWFWYRGQPLVFERHQNRERMSFETASEREELSLSCFGRSPRVLKELLLEARAMHLRRDKRKTLIYRGNLLSTTWQRCMARLNRPLQTVILNESVKQELIDDAADYLDPTTRRWYANRGIPYRRGYLLHGPPGTGKSSLSLALAGYFGIKIYMVSLSSASATEENVTTLFNELPTRCIVLLEDIDTAGLAHSRDDAVSSSSSSVPAPLPPASMPTGGRSSAQPPPPPAGGRLSLSGLLNILDGVASQEGRILIMTTNHVDKLDKALIRPGRVDMTIPFGLADRDMMSSIFRAIYAPYDSETATSRRRHCGITADDDATEAKLCAEQTRRERERVQTMAERFASKMPEMEFSPAEVQGLLLRYKRTPQAAIAAVEDWIARTRRDKREHAEMEAAKQKELAQEREREQDEPKKPGSDCPEPASQCSRDGDGQENVREASTDESGVRTETADAKDDDDAPRRDSKPLNGRARAKNASDSGYETP</sequence>
<feature type="region of interest" description="Disordered" evidence="13">
    <location>
        <begin position="121"/>
        <end position="143"/>
    </location>
</feature>
<dbReference type="Pfam" id="PF00004">
    <property type="entry name" value="AAA"/>
    <property type="match status" value="2"/>
</dbReference>
<evidence type="ECO:0000256" key="6">
    <source>
        <dbReference type="ARBA" id="ARBA00022801"/>
    </source>
</evidence>
<evidence type="ECO:0008006" key="19">
    <source>
        <dbReference type="Google" id="ProtNLM"/>
    </source>
</evidence>
<reference evidence="17 18" key="1">
    <citation type="journal article" date="2015" name="BMC Genomics">
        <title>Gene expression during zombie ant biting behavior reflects the complexity underlying fungal parasitic behavioral manipulation.</title>
        <authorList>
            <person name="de Bekker C."/>
            <person name="Ohm R.A."/>
            <person name="Loreto R.G."/>
            <person name="Sebastian A."/>
            <person name="Albert I."/>
            <person name="Merrow M."/>
            <person name="Brachmann A."/>
            <person name="Hughes D.P."/>
        </authorList>
    </citation>
    <scope>NUCLEOTIDE SEQUENCE [LARGE SCALE GENOMIC DNA]</scope>
    <source>
        <strain evidence="17 18">SC16a</strain>
    </source>
</reference>
<dbReference type="Proteomes" id="UP000037136">
    <property type="component" value="Unassembled WGS sequence"/>
</dbReference>
<dbReference type="STRING" id="268505.A0A2A9PND7"/>
<evidence type="ECO:0000256" key="10">
    <source>
        <dbReference type="ARBA" id="ARBA00023136"/>
    </source>
</evidence>
<evidence type="ECO:0000256" key="8">
    <source>
        <dbReference type="ARBA" id="ARBA00022989"/>
    </source>
</evidence>
<evidence type="ECO:0000256" key="12">
    <source>
        <dbReference type="RuleBase" id="RU003651"/>
    </source>
</evidence>
<evidence type="ECO:0000256" key="13">
    <source>
        <dbReference type="SAM" id="MobiDB-lite"/>
    </source>
</evidence>
<evidence type="ECO:0000256" key="14">
    <source>
        <dbReference type="SAM" id="Phobius"/>
    </source>
</evidence>
<feature type="transmembrane region" description="Helical" evidence="14">
    <location>
        <begin position="41"/>
        <end position="58"/>
    </location>
</feature>
<dbReference type="Pfam" id="PF25426">
    <property type="entry name" value="AAA_lid_BCS1"/>
    <property type="match status" value="1"/>
</dbReference>
<feature type="compositionally biased region" description="Basic and acidic residues" evidence="13">
    <location>
        <begin position="580"/>
        <end position="617"/>
    </location>
</feature>
<feature type="compositionally biased region" description="Basic and acidic residues" evidence="13">
    <location>
        <begin position="539"/>
        <end position="568"/>
    </location>
</feature>
<dbReference type="InterPro" id="IPR014851">
    <property type="entry name" value="BCS1_N"/>
</dbReference>
<dbReference type="EMBL" id="LAZP02000019">
    <property type="protein sequence ID" value="PFH62744.1"/>
    <property type="molecule type" value="Genomic_DNA"/>
</dbReference>
<keyword evidence="9" id="KW-0496">Mitochondrion</keyword>
<evidence type="ECO:0000259" key="16">
    <source>
        <dbReference type="SMART" id="SM01024"/>
    </source>
</evidence>
<protein>
    <recommendedName>
        <fullName evidence="19">AAA+ ATPase domain-containing protein</fullName>
    </recommendedName>
</protein>
<organism evidence="17 18">
    <name type="scientific">Ophiocordyceps unilateralis</name>
    <name type="common">Zombie-ant fungus</name>
    <name type="synonym">Torrubia unilateralis</name>
    <dbReference type="NCBI Taxonomy" id="268505"/>
    <lineage>
        <taxon>Eukaryota</taxon>
        <taxon>Fungi</taxon>
        <taxon>Dikarya</taxon>
        <taxon>Ascomycota</taxon>
        <taxon>Pezizomycotina</taxon>
        <taxon>Sordariomycetes</taxon>
        <taxon>Hypocreomycetidae</taxon>
        <taxon>Hypocreales</taxon>
        <taxon>Ophiocordycipitaceae</taxon>
        <taxon>Ophiocordyceps</taxon>
    </lineage>
</organism>
<name>A0A2A9PND7_OPHUN</name>
<feature type="compositionally biased region" description="Acidic residues" evidence="13">
    <location>
        <begin position="121"/>
        <end position="135"/>
    </location>
</feature>
<evidence type="ECO:0000256" key="2">
    <source>
        <dbReference type="ARBA" id="ARBA00007448"/>
    </source>
</evidence>
<dbReference type="SUPFAM" id="SSF52540">
    <property type="entry name" value="P-loop containing nucleoside triphosphate hydrolases"/>
    <property type="match status" value="1"/>
</dbReference>
<dbReference type="SMART" id="SM00382">
    <property type="entry name" value="AAA"/>
    <property type="match status" value="1"/>
</dbReference>
<gene>
    <name evidence="17" type="ORF">XA68_12172</name>
</gene>
<evidence type="ECO:0000256" key="3">
    <source>
        <dbReference type="ARBA" id="ARBA00022692"/>
    </source>
</evidence>
<dbReference type="PROSITE" id="PS00674">
    <property type="entry name" value="AAA"/>
    <property type="match status" value="1"/>
</dbReference>
<dbReference type="Gene3D" id="3.40.50.300">
    <property type="entry name" value="P-loop containing nucleotide triphosphate hydrolases"/>
    <property type="match status" value="1"/>
</dbReference>
<evidence type="ECO:0000256" key="11">
    <source>
        <dbReference type="ARBA" id="ARBA00048778"/>
    </source>
</evidence>
<feature type="domain" description="BCS1 N-terminal" evidence="16">
    <location>
        <begin position="47"/>
        <end position="244"/>
    </location>
</feature>
<dbReference type="PANTHER" id="PTHR23070">
    <property type="entry name" value="BCS1 AAA-TYPE ATPASE"/>
    <property type="match status" value="1"/>
</dbReference>
<evidence type="ECO:0000256" key="4">
    <source>
        <dbReference type="ARBA" id="ARBA00022741"/>
    </source>
</evidence>
<evidence type="ECO:0000256" key="7">
    <source>
        <dbReference type="ARBA" id="ARBA00022840"/>
    </source>
</evidence>
<dbReference type="InterPro" id="IPR003959">
    <property type="entry name" value="ATPase_AAA_core"/>
</dbReference>
<evidence type="ECO:0000256" key="9">
    <source>
        <dbReference type="ARBA" id="ARBA00023128"/>
    </source>
</evidence>
<evidence type="ECO:0000313" key="18">
    <source>
        <dbReference type="Proteomes" id="UP000037136"/>
    </source>
</evidence>
<dbReference type="InterPro" id="IPR057495">
    <property type="entry name" value="AAA_lid_BCS1"/>
</dbReference>
<dbReference type="InterPro" id="IPR003593">
    <property type="entry name" value="AAA+_ATPase"/>
</dbReference>
<keyword evidence="4 12" id="KW-0547">Nucleotide-binding</keyword>
<keyword evidence="7 12" id="KW-0067">ATP-binding</keyword>
<evidence type="ECO:0000256" key="1">
    <source>
        <dbReference type="ARBA" id="ARBA00004434"/>
    </source>
</evidence>
<dbReference type="InterPro" id="IPR003960">
    <property type="entry name" value="ATPase_AAA_CS"/>
</dbReference>
<evidence type="ECO:0000259" key="15">
    <source>
        <dbReference type="SMART" id="SM00382"/>
    </source>
</evidence>
<keyword evidence="3 14" id="KW-0812">Transmembrane</keyword>
<evidence type="ECO:0000256" key="5">
    <source>
        <dbReference type="ARBA" id="ARBA00022792"/>
    </source>
</evidence>
<comment type="subcellular location">
    <subcellularLocation>
        <location evidence="1">Mitochondrion inner membrane</location>
        <topology evidence="1">Single-pass membrane protein</topology>
    </subcellularLocation>
</comment>
<dbReference type="GO" id="GO:0005743">
    <property type="term" value="C:mitochondrial inner membrane"/>
    <property type="evidence" value="ECO:0007669"/>
    <property type="project" value="UniProtKB-SubCell"/>
</dbReference>
<comment type="caution">
    <text evidence="17">The sequence shown here is derived from an EMBL/GenBank/DDBJ whole genome shotgun (WGS) entry which is preliminary data.</text>
</comment>
<evidence type="ECO:0000313" key="17">
    <source>
        <dbReference type="EMBL" id="PFH62744.1"/>
    </source>
</evidence>
<feature type="region of interest" description="Disordered" evidence="13">
    <location>
        <begin position="347"/>
        <end position="387"/>
    </location>
</feature>
<feature type="transmembrane region" description="Helical" evidence="14">
    <location>
        <begin position="12"/>
        <end position="34"/>
    </location>
</feature>
<feature type="region of interest" description="Disordered" evidence="13">
    <location>
        <begin position="539"/>
        <end position="636"/>
    </location>
</feature>
<dbReference type="AlphaFoldDB" id="A0A2A9PND7"/>
<dbReference type="InterPro" id="IPR027417">
    <property type="entry name" value="P-loop_NTPase"/>
</dbReference>
<comment type="similarity">
    <text evidence="2">Belongs to the AAA ATPase family. BCS1 subfamily.</text>
</comment>
<dbReference type="Pfam" id="PF08740">
    <property type="entry name" value="BCS1_N"/>
    <property type="match status" value="1"/>
</dbReference>
<keyword evidence="6" id="KW-0378">Hydrolase</keyword>
<comment type="catalytic activity">
    <reaction evidence="11">
        <text>ATP + H2O = ADP + phosphate + H(+)</text>
        <dbReference type="Rhea" id="RHEA:13065"/>
        <dbReference type="ChEBI" id="CHEBI:15377"/>
        <dbReference type="ChEBI" id="CHEBI:15378"/>
        <dbReference type="ChEBI" id="CHEBI:30616"/>
        <dbReference type="ChEBI" id="CHEBI:43474"/>
        <dbReference type="ChEBI" id="CHEBI:456216"/>
    </reaction>
    <physiologicalReaction direction="left-to-right" evidence="11">
        <dbReference type="Rhea" id="RHEA:13066"/>
    </physiologicalReaction>
</comment>
<proteinExistence type="inferred from homology"/>
<dbReference type="GO" id="GO:0016887">
    <property type="term" value="F:ATP hydrolysis activity"/>
    <property type="evidence" value="ECO:0007669"/>
    <property type="project" value="InterPro"/>
</dbReference>
<keyword evidence="18" id="KW-1185">Reference proteome</keyword>
<feature type="domain" description="AAA+ ATPase" evidence="15">
    <location>
        <begin position="277"/>
        <end position="437"/>
    </location>
</feature>
<dbReference type="InterPro" id="IPR050747">
    <property type="entry name" value="Mitochondrial_chaperone_BCS1"/>
</dbReference>
<dbReference type="GO" id="GO:0005524">
    <property type="term" value="F:ATP binding"/>
    <property type="evidence" value="ECO:0007669"/>
    <property type="project" value="UniProtKB-KW"/>
</dbReference>
<keyword evidence="5" id="KW-0999">Mitochondrion inner membrane</keyword>
<keyword evidence="8 14" id="KW-1133">Transmembrane helix</keyword>